<dbReference type="InterPro" id="IPR023614">
    <property type="entry name" value="Porin_dom_sf"/>
</dbReference>
<dbReference type="RefSeq" id="WP_200620518.1">
    <property type="nucleotide sequence ID" value="NZ_CAJNAU010000052.1"/>
</dbReference>
<evidence type="ECO:0000313" key="13">
    <source>
        <dbReference type="EMBL" id="CAE6797956.1"/>
    </source>
</evidence>
<dbReference type="SUPFAM" id="SSF56935">
    <property type="entry name" value="Porins"/>
    <property type="match status" value="1"/>
</dbReference>
<reference evidence="13 14" key="1">
    <citation type="submission" date="2021-02" db="EMBL/GenBank/DDBJ databases">
        <authorList>
            <person name="Vanwijnsberghe S."/>
        </authorList>
    </citation>
    <scope>NUCLEOTIDE SEQUENCE [LARGE SCALE GENOMIC DNA]</scope>
    <source>
        <strain evidence="13 14">R-69658</strain>
    </source>
</reference>
<proteinExistence type="predicted"/>
<comment type="subunit">
    <text evidence="2">Homotrimer.</text>
</comment>
<dbReference type="CDD" id="cd00342">
    <property type="entry name" value="gram_neg_porins"/>
    <property type="match status" value="1"/>
</dbReference>
<dbReference type="InterPro" id="IPR050298">
    <property type="entry name" value="Gram-neg_bact_OMP"/>
</dbReference>
<evidence type="ECO:0000313" key="14">
    <source>
        <dbReference type="Proteomes" id="UP000674425"/>
    </source>
</evidence>
<feature type="domain" description="Porin" evidence="12">
    <location>
        <begin position="19"/>
        <end position="136"/>
    </location>
</feature>
<keyword evidence="8" id="KW-0626">Porin</keyword>
<keyword evidence="9" id="KW-0472">Membrane</keyword>
<dbReference type="PANTHER" id="PTHR34501:SF9">
    <property type="entry name" value="MAJOR OUTER MEMBRANE PROTEIN P.IA"/>
    <property type="match status" value="1"/>
</dbReference>
<dbReference type="Pfam" id="PF13609">
    <property type="entry name" value="Porin_4"/>
    <property type="match status" value="1"/>
</dbReference>
<evidence type="ECO:0000259" key="12">
    <source>
        <dbReference type="Pfam" id="PF13609"/>
    </source>
</evidence>
<evidence type="ECO:0000256" key="10">
    <source>
        <dbReference type="ARBA" id="ARBA00023237"/>
    </source>
</evidence>
<dbReference type="Proteomes" id="UP000674425">
    <property type="component" value="Unassembled WGS sequence"/>
</dbReference>
<dbReference type="EMBL" id="CAJNAU010000052">
    <property type="protein sequence ID" value="CAE6797956.1"/>
    <property type="molecule type" value="Genomic_DNA"/>
</dbReference>
<dbReference type="Gene3D" id="2.40.160.10">
    <property type="entry name" value="Porin"/>
    <property type="match status" value="1"/>
</dbReference>
<sequence>MPASHRNRIGAILGLVGACALGTAQSAHAQSSVTLYGIVDGSILYTNKTLNATTGQNAGRQYSFTDSGLSGSRFGLRGAEDLGGSMRAIFELESGISIANGAFSNSNGNAFGRQAWVGVDSRYGTVKAGLQFSPFFLVLLCQ</sequence>
<keyword evidence="4" id="KW-1134">Transmembrane beta strand</keyword>
<comment type="caution">
    <text evidence="13">The sequence shown here is derived from an EMBL/GenBank/DDBJ whole genome shotgun (WGS) entry which is preliminary data.</text>
</comment>
<keyword evidence="10" id="KW-0998">Cell outer membrane</keyword>
<feature type="signal peptide" evidence="11">
    <location>
        <begin position="1"/>
        <end position="29"/>
    </location>
</feature>
<comment type="subcellular location">
    <subcellularLocation>
        <location evidence="1">Cell outer membrane</location>
        <topology evidence="1">Multi-pass membrane protein</topology>
    </subcellularLocation>
</comment>
<keyword evidence="3" id="KW-0813">Transport</keyword>
<dbReference type="PANTHER" id="PTHR34501">
    <property type="entry name" value="PROTEIN YDDL-RELATED"/>
    <property type="match status" value="1"/>
</dbReference>
<evidence type="ECO:0000256" key="7">
    <source>
        <dbReference type="ARBA" id="ARBA00023065"/>
    </source>
</evidence>
<evidence type="ECO:0000256" key="11">
    <source>
        <dbReference type="SAM" id="SignalP"/>
    </source>
</evidence>
<feature type="chain" id="PRO_5047123509" evidence="11">
    <location>
        <begin position="30"/>
        <end position="142"/>
    </location>
</feature>
<evidence type="ECO:0000256" key="2">
    <source>
        <dbReference type="ARBA" id="ARBA00011233"/>
    </source>
</evidence>
<keyword evidence="14" id="KW-1185">Reference proteome</keyword>
<gene>
    <name evidence="13" type="ORF">R69658_04826</name>
</gene>
<keyword evidence="5" id="KW-0812">Transmembrane</keyword>
<protein>
    <submittedName>
        <fullName evidence="13">Outer membrane porin protein 32</fullName>
    </submittedName>
</protein>
<evidence type="ECO:0000256" key="9">
    <source>
        <dbReference type="ARBA" id="ARBA00023136"/>
    </source>
</evidence>
<evidence type="ECO:0000256" key="6">
    <source>
        <dbReference type="ARBA" id="ARBA00022729"/>
    </source>
</evidence>
<keyword evidence="7" id="KW-0406">Ion transport</keyword>
<evidence type="ECO:0000256" key="3">
    <source>
        <dbReference type="ARBA" id="ARBA00022448"/>
    </source>
</evidence>
<dbReference type="PROSITE" id="PS51257">
    <property type="entry name" value="PROKAR_LIPOPROTEIN"/>
    <property type="match status" value="1"/>
</dbReference>
<organism evidence="13 14">
    <name type="scientific">Paraburkholderia aspalathi</name>
    <dbReference type="NCBI Taxonomy" id="1324617"/>
    <lineage>
        <taxon>Bacteria</taxon>
        <taxon>Pseudomonadati</taxon>
        <taxon>Pseudomonadota</taxon>
        <taxon>Betaproteobacteria</taxon>
        <taxon>Burkholderiales</taxon>
        <taxon>Burkholderiaceae</taxon>
        <taxon>Paraburkholderia</taxon>
    </lineage>
</organism>
<name>A0ABM8SAM0_9BURK</name>
<dbReference type="InterPro" id="IPR033900">
    <property type="entry name" value="Gram_neg_porin_domain"/>
</dbReference>
<accession>A0ABM8SAM0</accession>
<keyword evidence="6 11" id="KW-0732">Signal</keyword>
<evidence type="ECO:0000256" key="8">
    <source>
        <dbReference type="ARBA" id="ARBA00023114"/>
    </source>
</evidence>
<evidence type="ECO:0000256" key="4">
    <source>
        <dbReference type="ARBA" id="ARBA00022452"/>
    </source>
</evidence>
<evidence type="ECO:0000256" key="5">
    <source>
        <dbReference type="ARBA" id="ARBA00022692"/>
    </source>
</evidence>
<evidence type="ECO:0000256" key="1">
    <source>
        <dbReference type="ARBA" id="ARBA00004571"/>
    </source>
</evidence>